<feature type="region of interest" description="Disordered" evidence="1">
    <location>
        <begin position="57"/>
        <end position="91"/>
    </location>
</feature>
<evidence type="ECO:0000313" key="2">
    <source>
        <dbReference type="EMBL" id="KLY25716.1"/>
    </source>
</evidence>
<evidence type="ECO:0000313" key="3">
    <source>
        <dbReference type="EMBL" id="PLL37393.1"/>
    </source>
</evidence>
<proteinExistence type="predicted"/>
<reference evidence="2 4" key="1">
    <citation type="submission" date="2015-06" db="EMBL/GenBank/DDBJ databases">
        <title>The Genome Sequence of None.</title>
        <authorList>
            <consortium name="The Broad Institute Genomics Platform"/>
            <consortium name="The Broad Institute Genome Sequencing Center for Infectious Disease"/>
            <person name="Earl A.M."/>
            <person name="Onderdonk A.B."/>
            <person name="Kirby J."/>
            <person name="Ferraro M.J."/>
            <person name="Huang S."/>
            <person name="Spencer M."/>
            <person name="Fodor A."/>
            <person name="Hooper D."/>
            <person name="Dekker J."/>
            <person name="O'Brien T."/>
            <person name="Quan V."/>
            <person name="Gombosev A."/>
            <person name="Delaney M."/>
            <person name="DuBois A."/>
            <person name="Ernst C."/>
            <person name="Kim D.S."/>
            <person name="Rossman W."/>
            <person name="Gohs F."/>
            <person name="Petruso H."/>
            <person name="Nozar T."/>
            <person name="Mougeot F."/>
            <person name="Manson-McGuire A."/>
            <person name="Young S."/>
            <person name="Abouelleil A."/>
            <person name="Cao P."/>
            <person name="Chapman S.B."/>
            <person name="Griggs A."/>
            <person name="Priest M."/>
            <person name="Shea T."/>
            <person name="Wortman I."/>
            <person name="Wortman J.R."/>
            <person name="Nusbaum C."/>
            <person name="Birren B."/>
        </authorList>
    </citation>
    <scope>NUCLEOTIDE SEQUENCE [LARGE SCALE GENOMIC DNA]</scope>
    <source>
        <strain evidence="2 4">MGH87</strain>
    </source>
</reference>
<evidence type="ECO:0000313" key="5">
    <source>
        <dbReference type="Proteomes" id="UP000234505"/>
    </source>
</evidence>
<dbReference type="EMBL" id="PIDS01000592">
    <property type="protein sequence ID" value="PLL37393.1"/>
    <property type="molecule type" value="Genomic_DNA"/>
</dbReference>
<name>A0A0J2GSI3_9ENTR</name>
<evidence type="ECO:0000256" key="1">
    <source>
        <dbReference type="SAM" id="MobiDB-lite"/>
    </source>
</evidence>
<comment type="caution">
    <text evidence="3">The sequence shown here is derived from an EMBL/GenBank/DDBJ whole genome shotgun (WGS) entry which is preliminary data.</text>
</comment>
<keyword evidence="4" id="KW-1185">Reference proteome</keyword>
<feature type="compositionally biased region" description="Basic and acidic residues" evidence="1">
    <location>
        <begin position="72"/>
        <end position="91"/>
    </location>
</feature>
<gene>
    <name evidence="3" type="ORF">CWN50_17275</name>
    <name evidence="2" type="ORF">SK91_05622</name>
</gene>
<reference evidence="3 5" key="2">
    <citation type="submission" date="2017-11" db="EMBL/GenBank/DDBJ databases">
        <authorList>
            <person name="Han C.G."/>
        </authorList>
    </citation>
    <scope>NUCLEOTIDE SEQUENCE [LARGE SCALE GENOMIC DNA]</scope>
    <source>
        <strain evidence="3 5">A11</strain>
    </source>
</reference>
<dbReference type="Proteomes" id="UP000234505">
    <property type="component" value="Unassembled WGS sequence"/>
</dbReference>
<protein>
    <submittedName>
        <fullName evidence="3">Uncharacterized protein</fullName>
    </submittedName>
</protein>
<dbReference type="AlphaFoldDB" id="A0A0J2GSI3"/>
<accession>A0A0J2GSI3</accession>
<reference evidence="3 5" key="3">
    <citation type="submission" date="2018-01" db="EMBL/GenBank/DDBJ databases">
        <title>Genomic study of Klebsiella pneumoniae.</title>
        <authorList>
            <person name="Yang Y."/>
            <person name="Bicalho R."/>
        </authorList>
    </citation>
    <scope>NUCLEOTIDE SEQUENCE [LARGE SCALE GENOMIC DNA]</scope>
    <source>
        <strain evidence="3 5">A11</strain>
    </source>
</reference>
<organism evidence="3 5">
    <name type="scientific">Klebsiella michiganensis</name>
    <dbReference type="NCBI Taxonomy" id="1134687"/>
    <lineage>
        <taxon>Bacteria</taxon>
        <taxon>Pseudomonadati</taxon>
        <taxon>Pseudomonadota</taxon>
        <taxon>Gammaproteobacteria</taxon>
        <taxon>Enterobacterales</taxon>
        <taxon>Enterobacteriaceae</taxon>
        <taxon>Klebsiella/Raoultella group</taxon>
        <taxon>Klebsiella</taxon>
    </lineage>
</organism>
<dbReference type="Proteomes" id="UP000036305">
    <property type="component" value="Unassembled WGS sequence"/>
</dbReference>
<dbReference type="RefSeq" id="WP_032750799.1">
    <property type="nucleotide sequence ID" value="NZ_JASUVI010000001.1"/>
</dbReference>
<dbReference type="EMBL" id="LEUS01000030">
    <property type="protein sequence ID" value="KLY25716.1"/>
    <property type="molecule type" value="Genomic_DNA"/>
</dbReference>
<evidence type="ECO:0000313" key="4">
    <source>
        <dbReference type="Proteomes" id="UP000036305"/>
    </source>
</evidence>
<sequence>MGIEMIIGLATALLAVIAGAFGLGHSRGTSKAEAKAEQQRIEENAAASIAAAERKAEVTKGASDVQQTVSHMPDDNVDRELREKFTRPGSR</sequence>